<evidence type="ECO:0000313" key="2">
    <source>
        <dbReference type="Proteomes" id="UP000789759"/>
    </source>
</evidence>
<name>A0A9N9P5R6_9GLOM</name>
<comment type="caution">
    <text evidence="1">The sequence shown here is derived from an EMBL/GenBank/DDBJ whole genome shotgun (WGS) entry which is preliminary data.</text>
</comment>
<evidence type="ECO:0000313" key="1">
    <source>
        <dbReference type="EMBL" id="CAG8806554.1"/>
    </source>
</evidence>
<accession>A0A9N9P5R6</accession>
<dbReference type="OrthoDB" id="1607513at2759"/>
<sequence length="134" mass="15272">KYSIKKKIFMLTMDNTTTNKVVSQLLQNRLQNRDLISIDPCLDDEELVILSSFCQLLRQFENATLALSEKILNSISNTVIVILDIKKNISYETKYSTTVEADEISEAIETVEINSISADSFLFLEEKCQISENI</sequence>
<protein>
    <submittedName>
        <fullName evidence="1">12595_t:CDS:1</fullName>
    </submittedName>
</protein>
<feature type="non-terminal residue" evidence="1">
    <location>
        <position position="134"/>
    </location>
</feature>
<proteinExistence type="predicted"/>
<reference evidence="1" key="1">
    <citation type="submission" date="2021-06" db="EMBL/GenBank/DDBJ databases">
        <authorList>
            <person name="Kallberg Y."/>
            <person name="Tangrot J."/>
            <person name="Rosling A."/>
        </authorList>
    </citation>
    <scope>NUCLEOTIDE SEQUENCE</scope>
    <source>
        <strain evidence="1">FL966</strain>
    </source>
</reference>
<keyword evidence="2" id="KW-1185">Reference proteome</keyword>
<dbReference type="Proteomes" id="UP000789759">
    <property type="component" value="Unassembled WGS sequence"/>
</dbReference>
<organism evidence="1 2">
    <name type="scientific">Cetraspora pellucida</name>
    <dbReference type="NCBI Taxonomy" id="1433469"/>
    <lineage>
        <taxon>Eukaryota</taxon>
        <taxon>Fungi</taxon>
        <taxon>Fungi incertae sedis</taxon>
        <taxon>Mucoromycota</taxon>
        <taxon>Glomeromycotina</taxon>
        <taxon>Glomeromycetes</taxon>
        <taxon>Diversisporales</taxon>
        <taxon>Gigasporaceae</taxon>
        <taxon>Cetraspora</taxon>
    </lineage>
</organism>
<gene>
    <name evidence="1" type="ORF">CPELLU_LOCUS18211</name>
</gene>
<dbReference type="EMBL" id="CAJVQA010035012">
    <property type="protein sequence ID" value="CAG8806554.1"/>
    <property type="molecule type" value="Genomic_DNA"/>
</dbReference>
<dbReference type="AlphaFoldDB" id="A0A9N9P5R6"/>